<comment type="caution">
    <text evidence="2">The sequence shown here is derived from an EMBL/GenBank/DDBJ whole genome shotgun (WGS) entry which is preliminary data.</text>
</comment>
<evidence type="ECO:0000313" key="3">
    <source>
        <dbReference type="Proteomes" id="UP000216682"/>
    </source>
</evidence>
<reference evidence="2 3" key="1">
    <citation type="submission" date="2017-07" db="EMBL/GenBank/DDBJ databases">
        <title>Shotgun whole genome sequences of three halophilic bacterial isolates.</title>
        <authorList>
            <person name="Pozzo T."/>
            <person name="Higdon S.M."/>
            <person name="Quillaguaman J."/>
        </authorList>
    </citation>
    <scope>NUCLEOTIDE SEQUENCE [LARGE SCALE GENOMIC DNA]</scope>
    <source>
        <strain evidence="2 3">BU-1</strain>
    </source>
</reference>
<name>A0A265E531_9STAP</name>
<organism evidence="2 3">
    <name type="scientific">Salinicoccus roseus</name>
    <dbReference type="NCBI Taxonomy" id="45670"/>
    <lineage>
        <taxon>Bacteria</taxon>
        <taxon>Bacillati</taxon>
        <taxon>Bacillota</taxon>
        <taxon>Bacilli</taxon>
        <taxon>Bacillales</taxon>
        <taxon>Staphylococcaceae</taxon>
        <taxon>Salinicoccus</taxon>
    </lineage>
</organism>
<dbReference type="AlphaFoldDB" id="A0A265E531"/>
<dbReference type="EMBL" id="NPEZ01000005">
    <property type="protein sequence ID" value="OZT76692.1"/>
    <property type="molecule type" value="Genomic_DNA"/>
</dbReference>
<gene>
    <name evidence="2" type="ORF">CFN03_10970</name>
</gene>
<feature type="transmembrane region" description="Helical" evidence="1">
    <location>
        <begin position="120"/>
        <end position="140"/>
    </location>
</feature>
<feature type="transmembrane region" description="Helical" evidence="1">
    <location>
        <begin position="91"/>
        <end position="108"/>
    </location>
</feature>
<keyword evidence="1" id="KW-0472">Membrane</keyword>
<feature type="transmembrane region" description="Helical" evidence="1">
    <location>
        <begin position="40"/>
        <end position="63"/>
    </location>
</feature>
<proteinExistence type="predicted"/>
<dbReference type="InterPro" id="IPR021354">
    <property type="entry name" value="DUF2975"/>
</dbReference>
<dbReference type="Proteomes" id="UP000216682">
    <property type="component" value="Unassembled WGS sequence"/>
</dbReference>
<evidence type="ECO:0000313" key="2">
    <source>
        <dbReference type="EMBL" id="OZT76692.1"/>
    </source>
</evidence>
<keyword evidence="1" id="KW-0812">Transmembrane</keyword>
<accession>A0A265E531</accession>
<protein>
    <submittedName>
        <fullName evidence="2">DUF2975 domain-containing protein</fullName>
    </submittedName>
</protein>
<keyword evidence="1" id="KW-1133">Transmembrane helix</keyword>
<sequence>MKRGLSLFLKAALILMALPVLAGAAFGIYSLLRNPVNPDYVLMLYPIFIGALLSVIPYLFALYQSFRLLNYIDRDAAFSGQSVSTLQKIKISAFLFSMVYILIAPFVYITAEVSDTPELIIMGMVPIFASLVIGVFTAVLQKLLNEIINIKSENELTV</sequence>
<dbReference type="Pfam" id="PF11188">
    <property type="entry name" value="DUF2975"/>
    <property type="match status" value="1"/>
</dbReference>
<evidence type="ECO:0000256" key="1">
    <source>
        <dbReference type="SAM" id="Phobius"/>
    </source>
</evidence>